<organism evidence="2 3">
    <name type="scientific">Shewanella mangrovi</name>
    <dbReference type="NCBI Taxonomy" id="1515746"/>
    <lineage>
        <taxon>Bacteria</taxon>
        <taxon>Pseudomonadati</taxon>
        <taxon>Pseudomonadota</taxon>
        <taxon>Gammaproteobacteria</taxon>
        <taxon>Alteromonadales</taxon>
        <taxon>Shewanellaceae</taxon>
        <taxon>Shewanella</taxon>
    </lineage>
</organism>
<protein>
    <submittedName>
        <fullName evidence="2">1,4-alpha-glucan branching protein</fullName>
    </submittedName>
</protein>
<evidence type="ECO:0000313" key="3">
    <source>
        <dbReference type="Proteomes" id="UP000029264"/>
    </source>
</evidence>
<keyword evidence="3" id="KW-1185">Reference proteome</keyword>
<feature type="transmembrane region" description="Helical" evidence="1">
    <location>
        <begin position="108"/>
        <end position="125"/>
    </location>
</feature>
<feature type="transmembrane region" description="Helical" evidence="1">
    <location>
        <begin position="253"/>
        <end position="273"/>
    </location>
</feature>
<feature type="transmembrane region" description="Helical" evidence="1">
    <location>
        <begin position="309"/>
        <end position="329"/>
    </location>
</feature>
<sequence>MFLPHMSLTANDLRQCLRIATGSTLGFTLCKVMGWDNGVFFVVTPMLLLGLVPVMNGHAARQLIAANIVCGLEVGIFGGILGGHPLAMTLLVFVLFLHCFAAMSKGSLFLYGANGVISLSIMLHFASYPSVDVNDLITLNIMASFTSVGIAYLMKWLIPDVEPRPAFKPEGKMPHRMRHEALLGASMATMSFVVFQMFDLRDSLSAQATSLLLLFPMHWNGALGYARKRAYGTIVGVCMGLAIQILLYDWAEILLFLLPLFWISVMLCAQIHVKERSGSGIGFGSMTTLGILFGQYLSPNGDMVYSALYRISSILGAIVATLVVVYLIHRLLNSFEATRFGV</sequence>
<dbReference type="EMBL" id="JPEO01000001">
    <property type="protein sequence ID" value="KFZ38925.1"/>
    <property type="molecule type" value="Genomic_DNA"/>
</dbReference>
<dbReference type="InterPro" id="IPR022604">
    <property type="entry name" value="DUF2955"/>
</dbReference>
<keyword evidence="1" id="KW-1133">Transmembrane helix</keyword>
<proteinExistence type="predicted"/>
<feature type="transmembrane region" description="Helical" evidence="1">
    <location>
        <begin position="38"/>
        <end position="56"/>
    </location>
</feature>
<dbReference type="eggNOG" id="ENOG502Z7UT">
    <property type="taxonomic scope" value="Bacteria"/>
</dbReference>
<evidence type="ECO:0000313" key="2">
    <source>
        <dbReference type="EMBL" id="KFZ38925.1"/>
    </source>
</evidence>
<dbReference type="PIRSF" id="PIRSF029594">
    <property type="entry name" value="UCP029594"/>
    <property type="match status" value="1"/>
</dbReference>
<dbReference type="STRING" id="1515746.HR45_00535"/>
<dbReference type="Pfam" id="PF11168">
    <property type="entry name" value="DUF2955"/>
    <property type="match status" value="1"/>
</dbReference>
<dbReference type="Proteomes" id="UP000029264">
    <property type="component" value="Unassembled WGS sequence"/>
</dbReference>
<feature type="transmembrane region" description="Helical" evidence="1">
    <location>
        <begin position="179"/>
        <end position="198"/>
    </location>
</feature>
<feature type="transmembrane region" description="Helical" evidence="1">
    <location>
        <begin position="230"/>
        <end position="247"/>
    </location>
</feature>
<feature type="transmembrane region" description="Helical" evidence="1">
    <location>
        <begin position="86"/>
        <end position="103"/>
    </location>
</feature>
<accession>A0A094JG78</accession>
<dbReference type="RefSeq" id="WP_037438650.1">
    <property type="nucleotide sequence ID" value="NZ_JPEO01000001.1"/>
</dbReference>
<dbReference type="AlphaFoldDB" id="A0A094JG78"/>
<reference evidence="2 3" key="1">
    <citation type="submission" date="2014-06" db="EMBL/GenBank/DDBJ databases">
        <title>Shewanella sp. YQH10.</title>
        <authorList>
            <person name="Liu Y."/>
            <person name="Zeng R."/>
        </authorList>
    </citation>
    <scope>NUCLEOTIDE SEQUENCE [LARGE SCALE GENOMIC DNA]</scope>
    <source>
        <strain evidence="2 3">YQH10</strain>
    </source>
</reference>
<dbReference type="InterPro" id="IPR016926">
    <property type="entry name" value="UCP029594"/>
</dbReference>
<keyword evidence="1" id="KW-0472">Membrane</keyword>
<feature type="transmembrane region" description="Helical" evidence="1">
    <location>
        <begin position="204"/>
        <end position="223"/>
    </location>
</feature>
<feature type="transmembrane region" description="Helical" evidence="1">
    <location>
        <begin position="280"/>
        <end position="297"/>
    </location>
</feature>
<gene>
    <name evidence="2" type="ORF">HR45_00535</name>
</gene>
<comment type="caution">
    <text evidence="2">The sequence shown here is derived from an EMBL/GenBank/DDBJ whole genome shotgun (WGS) entry which is preliminary data.</text>
</comment>
<evidence type="ECO:0000256" key="1">
    <source>
        <dbReference type="SAM" id="Phobius"/>
    </source>
</evidence>
<name>A0A094JG78_9GAMM</name>
<feature type="transmembrane region" description="Helical" evidence="1">
    <location>
        <begin position="137"/>
        <end position="158"/>
    </location>
</feature>
<keyword evidence="1" id="KW-0812">Transmembrane</keyword>
<dbReference type="OrthoDB" id="6799126at2"/>